<dbReference type="GO" id="GO:0008270">
    <property type="term" value="F:zinc ion binding"/>
    <property type="evidence" value="ECO:0007669"/>
    <property type="project" value="UniProtKB-KW"/>
</dbReference>
<dbReference type="HAMAP" id="MF_00017">
    <property type="entry name" value="RecR"/>
    <property type="match status" value="1"/>
</dbReference>
<keyword evidence="6 7" id="KW-0234">DNA repair</keyword>
<dbReference type="Pfam" id="PF21176">
    <property type="entry name" value="RecR_HhH"/>
    <property type="match status" value="1"/>
</dbReference>
<proteinExistence type="inferred from homology"/>
<evidence type="ECO:0000313" key="9">
    <source>
        <dbReference type="EMBL" id="OGY99590.1"/>
    </source>
</evidence>
<dbReference type="Pfam" id="PF13662">
    <property type="entry name" value="Toprim_4"/>
    <property type="match status" value="1"/>
</dbReference>
<dbReference type="AlphaFoldDB" id="A0A1G2CG09"/>
<dbReference type="PANTHER" id="PTHR30446:SF0">
    <property type="entry name" value="RECOMBINATION PROTEIN RECR"/>
    <property type="match status" value="1"/>
</dbReference>
<evidence type="ECO:0000256" key="1">
    <source>
        <dbReference type="ARBA" id="ARBA00022723"/>
    </source>
</evidence>
<dbReference type="STRING" id="1798650.A2945_03010"/>
<reference evidence="9 10" key="1">
    <citation type="journal article" date="2016" name="Nat. Commun.">
        <title>Thousands of microbial genomes shed light on interconnected biogeochemical processes in an aquifer system.</title>
        <authorList>
            <person name="Anantharaman K."/>
            <person name="Brown C.T."/>
            <person name="Hug L.A."/>
            <person name="Sharon I."/>
            <person name="Castelle C.J."/>
            <person name="Probst A.J."/>
            <person name="Thomas B.C."/>
            <person name="Singh A."/>
            <person name="Wilkins M.J."/>
            <person name="Karaoz U."/>
            <person name="Brodie E.L."/>
            <person name="Williams K.H."/>
            <person name="Hubbard S.S."/>
            <person name="Banfield J.F."/>
        </authorList>
    </citation>
    <scope>NUCLEOTIDE SEQUENCE [LARGE SCALE GENOMIC DNA]</scope>
</reference>
<dbReference type="PROSITE" id="PS50880">
    <property type="entry name" value="TOPRIM"/>
    <property type="match status" value="1"/>
</dbReference>
<dbReference type="GO" id="GO:0003677">
    <property type="term" value="F:DNA binding"/>
    <property type="evidence" value="ECO:0007669"/>
    <property type="project" value="UniProtKB-UniRule"/>
</dbReference>
<dbReference type="InterPro" id="IPR023627">
    <property type="entry name" value="Rcmb_RecR"/>
</dbReference>
<keyword evidence="5 7" id="KW-0233">DNA recombination</keyword>
<organism evidence="9 10">
    <name type="scientific">Candidatus Liptonbacteria bacterium RIFCSPLOWO2_01_FULL_52_25</name>
    <dbReference type="NCBI Taxonomy" id="1798650"/>
    <lineage>
        <taxon>Bacteria</taxon>
        <taxon>Candidatus Liptoniibacteriota</taxon>
    </lineage>
</organism>
<feature type="domain" description="Toprim" evidence="8">
    <location>
        <begin position="82"/>
        <end position="185"/>
    </location>
</feature>
<keyword evidence="2 7" id="KW-0227">DNA damage</keyword>
<evidence type="ECO:0000256" key="2">
    <source>
        <dbReference type="ARBA" id="ARBA00022763"/>
    </source>
</evidence>
<accession>A0A1G2CG09</accession>
<dbReference type="InterPro" id="IPR006171">
    <property type="entry name" value="TOPRIM_dom"/>
</dbReference>
<dbReference type="SUPFAM" id="SSF111304">
    <property type="entry name" value="Recombination protein RecR"/>
    <property type="match status" value="1"/>
</dbReference>
<comment type="caution">
    <text evidence="9">The sequence shown here is derived from an EMBL/GenBank/DDBJ whole genome shotgun (WGS) entry which is preliminary data.</text>
</comment>
<sequence>MTKLPEAIRKLSRELAELPSIGPRQATRLAFYLVNQGQEAIRGLAKNIDDLRQIKICERCFFVHQNKENLCDICKSTARKQSVIAIVEKETDLLSLENTGHFTGRYLILGPIPKTGVLEDWQKLRLQNLKSFIQKGPAAAGLGGKADEIILAFNPTSVGDFHASLLTKELAPLAKKISRLGRGLPTGGEIEFADDETLGGALEHRS</sequence>
<comment type="function">
    <text evidence="7">May play a role in DNA repair. It seems to be involved in an RecBC-independent recombinational process of DNA repair. It may act with RecF and RecO.</text>
</comment>
<dbReference type="GO" id="GO:0006310">
    <property type="term" value="P:DNA recombination"/>
    <property type="evidence" value="ECO:0007669"/>
    <property type="project" value="UniProtKB-UniRule"/>
</dbReference>
<dbReference type="PANTHER" id="PTHR30446">
    <property type="entry name" value="RECOMBINATION PROTEIN RECR"/>
    <property type="match status" value="1"/>
</dbReference>
<comment type="caution">
    <text evidence="7">Lacks conserved residue(s) required for the propagation of feature annotation.</text>
</comment>
<dbReference type="Gene3D" id="3.40.1360.10">
    <property type="match status" value="1"/>
</dbReference>
<dbReference type="Gene3D" id="1.10.8.420">
    <property type="entry name" value="RecR Domain 1"/>
    <property type="match status" value="1"/>
</dbReference>
<evidence type="ECO:0000313" key="10">
    <source>
        <dbReference type="Proteomes" id="UP000178880"/>
    </source>
</evidence>
<evidence type="ECO:0000256" key="3">
    <source>
        <dbReference type="ARBA" id="ARBA00022771"/>
    </source>
</evidence>
<protein>
    <recommendedName>
        <fullName evidence="7">Recombination protein RecR</fullName>
    </recommendedName>
</protein>
<dbReference type="InterPro" id="IPR000093">
    <property type="entry name" value="DNA_Rcmb_RecR"/>
</dbReference>
<comment type="similarity">
    <text evidence="7">Belongs to the RecR family.</text>
</comment>
<dbReference type="GO" id="GO:0006281">
    <property type="term" value="P:DNA repair"/>
    <property type="evidence" value="ECO:0007669"/>
    <property type="project" value="UniProtKB-UniRule"/>
</dbReference>
<dbReference type="Pfam" id="PF21175">
    <property type="entry name" value="RecR_C"/>
    <property type="match status" value="1"/>
</dbReference>
<evidence type="ECO:0000256" key="4">
    <source>
        <dbReference type="ARBA" id="ARBA00022833"/>
    </source>
</evidence>
<keyword evidence="3 7" id="KW-0863">Zinc-finger</keyword>
<keyword evidence="1 7" id="KW-0479">Metal-binding</keyword>
<dbReference type="Proteomes" id="UP000178880">
    <property type="component" value="Unassembled WGS sequence"/>
</dbReference>
<keyword evidence="4 7" id="KW-0862">Zinc</keyword>
<evidence type="ECO:0000259" key="8">
    <source>
        <dbReference type="PROSITE" id="PS50880"/>
    </source>
</evidence>
<evidence type="ECO:0000256" key="5">
    <source>
        <dbReference type="ARBA" id="ARBA00023172"/>
    </source>
</evidence>
<gene>
    <name evidence="7" type="primary">recR</name>
    <name evidence="9" type="ORF">A2945_03010</name>
</gene>
<evidence type="ECO:0000256" key="7">
    <source>
        <dbReference type="HAMAP-Rule" id="MF_00017"/>
    </source>
</evidence>
<evidence type="ECO:0000256" key="6">
    <source>
        <dbReference type="ARBA" id="ARBA00023204"/>
    </source>
</evidence>
<name>A0A1G2CG09_9BACT</name>
<dbReference type="EMBL" id="MHLA01000014">
    <property type="protein sequence ID" value="OGY99590.1"/>
    <property type="molecule type" value="Genomic_DNA"/>
</dbReference>